<dbReference type="SUPFAM" id="SSF46767">
    <property type="entry name" value="Methylated DNA-protein cysteine methyltransferase, C-terminal domain"/>
    <property type="match status" value="1"/>
</dbReference>
<dbReference type="EMBL" id="PEVD01000043">
    <property type="protein sequence ID" value="PIV00789.1"/>
    <property type="molecule type" value="Genomic_DNA"/>
</dbReference>
<dbReference type="GO" id="GO:0003908">
    <property type="term" value="F:methylated-DNA-[protein]-cysteine S-methyltransferase activity"/>
    <property type="evidence" value="ECO:0007669"/>
    <property type="project" value="UniProtKB-EC"/>
</dbReference>
<dbReference type="InterPro" id="IPR001497">
    <property type="entry name" value="MethylDNA_cys_MeTrfase_AS"/>
</dbReference>
<evidence type="ECO:0000256" key="2">
    <source>
        <dbReference type="ARBA" id="ARBA00022603"/>
    </source>
</evidence>
<sequence length="97" mass="10980">MRKIFERIYEEVKKIPKGEVATYGAIAKKAGTTPRVVGFALHKNPDPKNIPCHRVVFKDGRLSPGYVFGGIGKQKELLKKERIIFNSEDRVKAPRCI</sequence>
<dbReference type="PANTHER" id="PTHR10815:SF13">
    <property type="entry name" value="METHYLATED-DNA--PROTEIN-CYSTEINE METHYLTRANSFERASE"/>
    <property type="match status" value="1"/>
</dbReference>
<evidence type="ECO:0000313" key="9">
    <source>
        <dbReference type="Proteomes" id="UP000230399"/>
    </source>
</evidence>
<comment type="catalytic activity">
    <reaction evidence="1">
        <text>a 4-O-methyl-thymidine in DNA + L-cysteinyl-[protein] = a thymidine in DNA + S-methyl-L-cysteinyl-[protein]</text>
        <dbReference type="Rhea" id="RHEA:53428"/>
        <dbReference type="Rhea" id="RHEA-COMP:10131"/>
        <dbReference type="Rhea" id="RHEA-COMP:10132"/>
        <dbReference type="Rhea" id="RHEA-COMP:13555"/>
        <dbReference type="Rhea" id="RHEA-COMP:13556"/>
        <dbReference type="ChEBI" id="CHEBI:29950"/>
        <dbReference type="ChEBI" id="CHEBI:82612"/>
        <dbReference type="ChEBI" id="CHEBI:137386"/>
        <dbReference type="ChEBI" id="CHEBI:137387"/>
        <dbReference type="EC" id="2.1.1.63"/>
    </reaction>
</comment>
<evidence type="ECO:0000313" key="8">
    <source>
        <dbReference type="EMBL" id="PIV00789.1"/>
    </source>
</evidence>
<evidence type="ECO:0000256" key="4">
    <source>
        <dbReference type="ARBA" id="ARBA00022763"/>
    </source>
</evidence>
<keyword evidence="2 8" id="KW-0489">Methyltransferase</keyword>
<evidence type="ECO:0000259" key="7">
    <source>
        <dbReference type="Pfam" id="PF01035"/>
    </source>
</evidence>
<dbReference type="InterPro" id="IPR036388">
    <property type="entry name" value="WH-like_DNA-bd_sf"/>
</dbReference>
<accession>A0A2M7BCH2</accession>
<keyword evidence="5" id="KW-0234">DNA repair</keyword>
<dbReference type="InterPro" id="IPR036217">
    <property type="entry name" value="MethylDNA_cys_MeTrfase_DNAb"/>
</dbReference>
<keyword evidence="4" id="KW-0227">DNA damage</keyword>
<dbReference type="NCBIfam" id="TIGR00589">
    <property type="entry name" value="ogt"/>
    <property type="match status" value="1"/>
</dbReference>
<feature type="domain" description="Methylated-DNA-[protein]-cysteine S-methyltransferase DNA binding" evidence="7">
    <location>
        <begin position="5"/>
        <end position="82"/>
    </location>
</feature>
<dbReference type="Pfam" id="PF01035">
    <property type="entry name" value="DNA_binding_1"/>
    <property type="match status" value="1"/>
</dbReference>
<dbReference type="Gene3D" id="1.10.10.10">
    <property type="entry name" value="Winged helix-like DNA-binding domain superfamily/Winged helix DNA-binding domain"/>
    <property type="match status" value="1"/>
</dbReference>
<dbReference type="GO" id="GO:0006281">
    <property type="term" value="P:DNA repair"/>
    <property type="evidence" value="ECO:0007669"/>
    <property type="project" value="UniProtKB-KW"/>
</dbReference>
<organism evidence="8 9">
    <name type="scientific">Candidatus Shapirobacteria bacterium CG03_land_8_20_14_0_80_40_19</name>
    <dbReference type="NCBI Taxonomy" id="1974880"/>
    <lineage>
        <taxon>Bacteria</taxon>
        <taxon>Candidatus Shapironibacteriota</taxon>
    </lineage>
</organism>
<dbReference type="InterPro" id="IPR014048">
    <property type="entry name" value="MethylDNA_cys_MeTrfase_DNA-bd"/>
</dbReference>
<gene>
    <name evidence="8" type="ORF">COS55_03000</name>
</gene>
<evidence type="ECO:0000256" key="6">
    <source>
        <dbReference type="ARBA" id="ARBA00049348"/>
    </source>
</evidence>
<dbReference type="AlphaFoldDB" id="A0A2M7BCH2"/>
<evidence type="ECO:0000256" key="5">
    <source>
        <dbReference type="ARBA" id="ARBA00023204"/>
    </source>
</evidence>
<dbReference type="PANTHER" id="PTHR10815">
    <property type="entry name" value="METHYLATED-DNA--PROTEIN-CYSTEINE METHYLTRANSFERASE"/>
    <property type="match status" value="1"/>
</dbReference>
<comment type="catalytic activity">
    <reaction evidence="6">
        <text>a 6-O-methyl-2'-deoxyguanosine in DNA + L-cysteinyl-[protein] = S-methyl-L-cysteinyl-[protein] + a 2'-deoxyguanosine in DNA</text>
        <dbReference type="Rhea" id="RHEA:24000"/>
        <dbReference type="Rhea" id="RHEA-COMP:10131"/>
        <dbReference type="Rhea" id="RHEA-COMP:10132"/>
        <dbReference type="Rhea" id="RHEA-COMP:11367"/>
        <dbReference type="Rhea" id="RHEA-COMP:11368"/>
        <dbReference type="ChEBI" id="CHEBI:29950"/>
        <dbReference type="ChEBI" id="CHEBI:82612"/>
        <dbReference type="ChEBI" id="CHEBI:85445"/>
        <dbReference type="ChEBI" id="CHEBI:85448"/>
        <dbReference type="EC" id="2.1.1.63"/>
    </reaction>
</comment>
<protein>
    <submittedName>
        <fullName evidence="8">Cysteine methyltransferase</fullName>
    </submittedName>
</protein>
<dbReference type="Proteomes" id="UP000230399">
    <property type="component" value="Unassembled WGS sequence"/>
</dbReference>
<reference evidence="9" key="1">
    <citation type="submission" date="2017-09" db="EMBL/GenBank/DDBJ databases">
        <title>Depth-based differentiation of microbial function through sediment-hosted aquifers and enrichment of novel symbionts in the deep terrestrial subsurface.</title>
        <authorList>
            <person name="Probst A.J."/>
            <person name="Ladd B."/>
            <person name="Jarett J.K."/>
            <person name="Geller-Mcgrath D.E."/>
            <person name="Sieber C.M.K."/>
            <person name="Emerson J.B."/>
            <person name="Anantharaman K."/>
            <person name="Thomas B.C."/>
            <person name="Malmstrom R."/>
            <person name="Stieglmeier M."/>
            <person name="Klingl A."/>
            <person name="Woyke T."/>
            <person name="Ryan C.M."/>
            <person name="Banfield J.F."/>
        </authorList>
    </citation>
    <scope>NUCLEOTIDE SEQUENCE [LARGE SCALE GENOMIC DNA]</scope>
</reference>
<name>A0A2M7BCH2_9BACT</name>
<dbReference type="CDD" id="cd06445">
    <property type="entry name" value="ATase"/>
    <property type="match status" value="1"/>
</dbReference>
<dbReference type="PROSITE" id="PS00374">
    <property type="entry name" value="MGMT"/>
    <property type="match status" value="1"/>
</dbReference>
<proteinExistence type="predicted"/>
<dbReference type="GO" id="GO:0032259">
    <property type="term" value="P:methylation"/>
    <property type="evidence" value="ECO:0007669"/>
    <property type="project" value="UniProtKB-KW"/>
</dbReference>
<keyword evidence="3 8" id="KW-0808">Transferase</keyword>
<evidence type="ECO:0000256" key="1">
    <source>
        <dbReference type="ARBA" id="ARBA00001286"/>
    </source>
</evidence>
<evidence type="ECO:0000256" key="3">
    <source>
        <dbReference type="ARBA" id="ARBA00022679"/>
    </source>
</evidence>
<comment type="caution">
    <text evidence="8">The sequence shown here is derived from an EMBL/GenBank/DDBJ whole genome shotgun (WGS) entry which is preliminary data.</text>
</comment>